<dbReference type="GO" id="GO:0004930">
    <property type="term" value="F:G protein-coupled receptor activity"/>
    <property type="evidence" value="ECO:0007669"/>
    <property type="project" value="InterPro"/>
</dbReference>
<dbReference type="RefSeq" id="XP_011660421.1">
    <property type="nucleotide sequence ID" value="XM_011662119.2"/>
</dbReference>
<evidence type="ECO:0000313" key="7">
    <source>
        <dbReference type="EnsemblMetazoa" id="XP_011660421"/>
    </source>
</evidence>
<dbReference type="InterPro" id="IPR000832">
    <property type="entry name" value="GPCR_2_secretin-like"/>
</dbReference>
<evidence type="ECO:0000256" key="3">
    <source>
        <dbReference type="ARBA" id="ARBA00022989"/>
    </source>
</evidence>
<proteinExistence type="predicted"/>
<evidence type="ECO:0000259" key="6">
    <source>
        <dbReference type="PROSITE" id="PS50261"/>
    </source>
</evidence>
<dbReference type="InterPro" id="IPR053231">
    <property type="entry name" value="GPCR_LN-TM7"/>
</dbReference>
<feature type="transmembrane region" description="Helical" evidence="5">
    <location>
        <begin position="181"/>
        <end position="200"/>
    </location>
</feature>
<evidence type="ECO:0000313" key="8">
    <source>
        <dbReference type="Proteomes" id="UP000007110"/>
    </source>
</evidence>
<keyword evidence="8" id="KW-1185">Reference proteome</keyword>
<dbReference type="Pfam" id="PF00002">
    <property type="entry name" value="7tm_2"/>
    <property type="match status" value="1"/>
</dbReference>
<dbReference type="Gene3D" id="1.20.1070.10">
    <property type="entry name" value="Rhodopsin 7-helix transmembrane proteins"/>
    <property type="match status" value="1"/>
</dbReference>
<evidence type="ECO:0000256" key="2">
    <source>
        <dbReference type="ARBA" id="ARBA00022692"/>
    </source>
</evidence>
<dbReference type="PROSITE" id="PS50261">
    <property type="entry name" value="G_PROTEIN_RECEP_F2_4"/>
    <property type="match status" value="1"/>
</dbReference>
<dbReference type="OMA" id="HMVRTFV"/>
<evidence type="ECO:0000256" key="5">
    <source>
        <dbReference type="SAM" id="Phobius"/>
    </source>
</evidence>
<organism evidence="7 8">
    <name type="scientific">Strongylocentrotus purpuratus</name>
    <name type="common">Purple sea urchin</name>
    <dbReference type="NCBI Taxonomy" id="7668"/>
    <lineage>
        <taxon>Eukaryota</taxon>
        <taxon>Metazoa</taxon>
        <taxon>Echinodermata</taxon>
        <taxon>Eleutherozoa</taxon>
        <taxon>Echinozoa</taxon>
        <taxon>Echinoidea</taxon>
        <taxon>Euechinoidea</taxon>
        <taxon>Echinacea</taxon>
        <taxon>Camarodonta</taxon>
        <taxon>Echinidea</taxon>
        <taxon>Strongylocentrotidae</taxon>
        <taxon>Strongylocentrotus</taxon>
    </lineage>
</organism>
<accession>A0A7M7HEQ7</accession>
<feature type="transmembrane region" description="Helical" evidence="5">
    <location>
        <begin position="69"/>
        <end position="93"/>
    </location>
</feature>
<dbReference type="Proteomes" id="UP000007110">
    <property type="component" value="Unassembled WGS sequence"/>
</dbReference>
<feature type="transmembrane region" description="Helical" evidence="5">
    <location>
        <begin position="220"/>
        <end position="242"/>
    </location>
</feature>
<dbReference type="KEGG" id="spu:105436515"/>
<reference evidence="8" key="1">
    <citation type="submission" date="2015-02" db="EMBL/GenBank/DDBJ databases">
        <title>Genome sequencing for Strongylocentrotus purpuratus.</title>
        <authorList>
            <person name="Murali S."/>
            <person name="Liu Y."/>
            <person name="Vee V."/>
            <person name="English A."/>
            <person name="Wang M."/>
            <person name="Skinner E."/>
            <person name="Han Y."/>
            <person name="Muzny D.M."/>
            <person name="Worley K.C."/>
            <person name="Gibbs R.A."/>
        </authorList>
    </citation>
    <scope>NUCLEOTIDE SEQUENCE</scope>
</reference>
<dbReference type="PANTHER" id="PTHR45902">
    <property type="entry name" value="LATROPHILIN RECEPTOR-LIKE PROTEIN A"/>
    <property type="match status" value="1"/>
</dbReference>
<dbReference type="EnsemblMetazoa" id="XM_011662119">
    <property type="protein sequence ID" value="XP_011660421"/>
    <property type="gene ID" value="LOC105436515"/>
</dbReference>
<dbReference type="OrthoDB" id="10393246at2759"/>
<protein>
    <recommendedName>
        <fullName evidence="6">G-protein coupled receptors family 2 profile 2 domain-containing protein</fullName>
    </recommendedName>
</protein>
<dbReference type="PANTHER" id="PTHR45902:SF1">
    <property type="entry name" value="LATROPHILIN RECEPTOR-LIKE PROTEIN A"/>
    <property type="match status" value="1"/>
</dbReference>
<dbReference type="InParanoid" id="A0A7M7HEQ7"/>
<feature type="transmembrane region" description="Helical" evidence="5">
    <location>
        <begin position="39"/>
        <end position="63"/>
    </location>
</feature>
<keyword evidence="2 5" id="KW-0812">Transmembrane</keyword>
<dbReference type="GeneID" id="105436515"/>
<dbReference type="GO" id="GO:0016020">
    <property type="term" value="C:membrane"/>
    <property type="evidence" value="ECO:0007669"/>
    <property type="project" value="UniProtKB-SubCell"/>
</dbReference>
<name>A0A7M7HEQ7_STRPU</name>
<dbReference type="AlphaFoldDB" id="A0A7M7HEQ7"/>
<keyword evidence="4 5" id="KW-0472">Membrane</keyword>
<evidence type="ECO:0000256" key="1">
    <source>
        <dbReference type="ARBA" id="ARBA00004141"/>
    </source>
</evidence>
<comment type="subcellular location">
    <subcellularLocation>
        <location evidence="1">Membrane</location>
        <topology evidence="1">Multi-pass membrane protein</topology>
    </subcellularLocation>
</comment>
<feature type="transmembrane region" description="Helical" evidence="5">
    <location>
        <begin position="6"/>
        <end position="27"/>
    </location>
</feature>
<feature type="domain" description="G-protein coupled receptors family 2 profile 2" evidence="6">
    <location>
        <begin position="4"/>
        <end position="273"/>
    </location>
</feature>
<evidence type="ECO:0000256" key="4">
    <source>
        <dbReference type="ARBA" id="ARBA00023136"/>
    </source>
</evidence>
<dbReference type="GO" id="GO:0007166">
    <property type="term" value="P:cell surface receptor signaling pathway"/>
    <property type="evidence" value="ECO:0007669"/>
    <property type="project" value="InterPro"/>
</dbReference>
<feature type="transmembrane region" description="Helical" evidence="5">
    <location>
        <begin position="248"/>
        <end position="270"/>
    </location>
</feature>
<keyword evidence="3 5" id="KW-1133">Transmembrane helix</keyword>
<dbReference type="InterPro" id="IPR017981">
    <property type="entry name" value="GPCR_2-like_7TM"/>
</dbReference>
<reference evidence="7" key="2">
    <citation type="submission" date="2021-01" db="UniProtKB">
        <authorList>
            <consortium name="EnsemblMetazoa"/>
        </authorList>
    </citation>
    <scope>IDENTIFICATION</scope>
</reference>
<sequence length="312" mass="35022">METLDIVSLIGMALSIFCYIGTIVTYASFHELRNIPGMCLINVSVALLIPSVTFVVTLCVVISGTPCVALAILQQLCLLAAFSWMSLQAVHMVRTFVLTNWQTPMGHPQNRKQWARVSLTHALMGWGFPTIYTGVLLFFHFCNNCLPGGAEFRFGKGVNSTSSECWPGQTYLAYHLSIDPILILLTLNIVALLNVMIAIIRQRMVTRKVAGRELRKEMAINLLILTKLLISLGATWIPVLLYQFRPSLLLMQIHFLLNSWLGVTIFTLFATSQRIRRLWREKLRGFCLTKSIPGDLYKLRESSGSGKIDVVT</sequence>
<dbReference type="CDD" id="cd13952">
    <property type="entry name" value="7tm_classB"/>
    <property type="match status" value="1"/>
</dbReference>
<feature type="transmembrane region" description="Helical" evidence="5">
    <location>
        <begin position="114"/>
        <end position="139"/>
    </location>
</feature>